<sequence>MAKTSVVNGIHNYTAPDEYIKPIEKPVQEHLEWFMDQKLGLMMHWAPGCQLGTYESWPLSDGDGSWSQEDFTWADIETCKQQYRDANKTFNPIKFNPSDWAELAFQCGFKYLLFTSKHHDGFCMFDTKTTEYKITSSDCPFHINKNANIVEALFREFRKKGLGISLYFSKPDWHSPFYWAPQFGPAPTRNVNYDIKTHPDLWEQYVSFTHEQLRELLNNYGKIDVLWLDGGWVRPDNLHQDIQLEKIVGEIRSTSQPHLIVCDRTCGGKFENVITPEKTVPESPIDVPWETCTTVGDKFSFHYTDNFKSGHQLVLLLLDVVSKGGNLALNVAPQPDGLLPAPAIRSLQDLGLWLKIFGEG</sequence>
<evidence type="ECO:0000313" key="9">
    <source>
        <dbReference type="EMBL" id="MBU3850774.1"/>
    </source>
</evidence>
<evidence type="ECO:0000256" key="1">
    <source>
        <dbReference type="ARBA" id="ARBA00004071"/>
    </source>
</evidence>
<evidence type="ECO:0000256" key="6">
    <source>
        <dbReference type="ARBA" id="ARBA00023295"/>
    </source>
</evidence>
<evidence type="ECO:0000313" key="10">
    <source>
        <dbReference type="Proteomes" id="UP000823914"/>
    </source>
</evidence>
<dbReference type="Gene3D" id="3.20.20.80">
    <property type="entry name" value="Glycosidases"/>
    <property type="match status" value="1"/>
</dbReference>
<keyword evidence="6" id="KW-0326">Glycosidase</keyword>
<keyword evidence="4" id="KW-0732">Signal</keyword>
<gene>
    <name evidence="9" type="ORF">IAA16_09430</name>
</gene>
<accession>A0A9E2P049</accession>
<dbReference type="InterPro" id="IPR057739">
    <property type="entry name" value="Glyco_hydro_29_N"/>
</dbReference>
<evidence type="ECO:0000256" key="2">
    <source>
        <dbReference type="ARBA" id="ARBA00007951"/>
    </source>
</evidence>
<name>A0A9E2P049_9SPIR</name>
<organism evidence="9 10">
    <name type="scientific">Candidatus Treponema excrementipullorum</name>
    <dbReference type="NCBI Taxonomy" id="2838768"/>
    <lineage>
        <taxon>Bacteria</taxon>
        <taxon>Pseudomonadati</taxon>
        <taxon>Spirochaetota</taxon>
        <taxon>Spirochaetia</taxon>
        <taxon>Spirochaetales</taxon>
        <taxon>Treponemataceae</taxon>
        <taxon>Treponema</taxon>
    </lineage>
</organism>
<dbReference type="GO" id="GO:0006004">
    <property type="term" value="P:fucose metabolic process"/>
    <property type="evidence" value="ECO:0007669"/>
    <property type="project" value="InterPro"/>
</dbReference>
<dbReference type="InterPro" id="IPR017853">
    <property type="entry name" value="GH"/>
</dbReference>
<evidence type="ECO:0000256" key="4">
    <source>
        <dbReference type="ARBA" id="ARBA00022729"/>
    </source>
</evidence>
<dbReference type="SMART" id="SM00812">
    <property type="entry name" value="Alpha_L_fucos"/>
    <property type="match status" value="1"/>
</dbReference>
<reference evidence="9" key="2">
    <citation type="submission" date="2021-04" db="EMBL/GenBank/DDBJ databases">
        <authorList>
            <person name="Gilroy R."/>
        </authorList>
    </citation>
    <scope>NUCLEOTIDE SEQUENCE</scope>
    <source>
        <strain evidence="9">Gambia15-2214</strain>
    </source>
</reference>
<feature type="non-terminal residue" evidence="9">
    <location>
        <position position="360"/>
    </location>
</feature>
<comment type="caution">
    <text evidence="9">The sequence shown here is derived from an EMBL/GenBank/DDBJ whole genome shotgun (WGS) entry which is preliminary data.</text>
</comment>
<dbReference type="SUPFAM" id="SSF51445">
    <property type="entry name" value="(Trans)glycosidases"/>
    <property type="match status" value="1"/>
</dbReference>
<evidence type="ECO:0000256" key="3">
    <source>
        <dbReference type="ARBA" id="ARBA00012662"/>
    </source>
</evidence>
<comment type="function">
    <text evidence="1">Alpha-L-fucosidase is responsible for hydrolyzing the alpha-1,6-linked fucose joined to the reducing-end N-acetylglucosamine of the carbohydrate moieties of glycoproteins.</text>
</comment>
<dbReference type="InterPro" id="IPR016286">
    <property type="entry name" value="FUC_metazoa-typ"/>
</dbReference>
<feature type="domain" description="Glycoside hydrolase family 29 N-terminal" evidence="8">
    <location>
        <begin position="15"/>
        <end position="359"/>
    </location>
</feature>
<feature type="site" description="May be important for catalysis" evidence="7">
    <location>
        <position position="292"/>
    </location>
</feature>
<dbReference type="Proteomes" id="UP000823914">
    <property type="component" value="Unassembled WGS sequence"/>
</dbReference>
<dbReference type="AlphaFoldDB" id="A0A9E2P049"/>
<dbReference type="PIRSF" id="PIRSF001092">
    <property type="entry name" value="Alpha-L-fucosidase"/>
    <property type="match status" value="1"/>
</dbReference>
<evidence type="ECO:0000259" key="8">
    <source>
        <dbReference type="Pfam" id="PF01120"/>
    </source>
</evidence>
<evidence type="ECO:0000256" key="7">
    <source>
        <dbReference type="PIRSR" id="PIRSR001092-1"/>
    </source>
</evidence>
<dbReference type="EMBL" id="JAHLFV010000217">
    <property type="protein sequence ID" value="MBU3850774.1"/>
    <property type="molecule type" value="Genomic_DNA"/>
</dbReference>
<keyword evidence="5" id="KW-0378">Hydrolase</keyword>
<dbReference type="Pfam" id="PF01120">
    <property type="entry name" value="Alpha_L_fucos"/>
    <property type="match status" value="1"/>
</dbReference>
<dbReference type="PRINTS" id="PR00741">
    <property type="entry name" value="GLHYDRLASE29"/>
</dbReference>
<dbReference type="EC" id="3.2.1.51" evidence="3"/>
<dbReference type="InterPro" id="IPR000933">
    <property type="entry name" value="Glyco_hydro_29"/>
</dbReference>
<comment type="similarity">
    <text evidence="2">Belongs to the glycosyl hydrolase 29 family.</text>
</comment>
<dbReference type="GO" id="GO:0004560">
    <property type="term" value="F:alpha-L-fucosidase activity"/>
    <property type="evidence" value="ECO:0007669"/>
    <property type="project" value="InterPro"/>
</dbReference>
<dbReference type="PANTHER" id="PTHR10030:SF37">
    <property type="entry name" value="ALPHA-L-FUCOSIDASE-RELATED"/>
    <property type="match status" value="1"/>
</dbReference>
<reference evidence="9" key="1">
    <citation type="journal article" date="2021" name="PeerJ">
        <title>Extensive microbial diversity within the chicken gut microbiome revealed by metagenomics and culture.</title>
        <authorList>
            <person name="Gilroy R."/>
            <person name="Ravi A."/>
            <person name="Getino M."/>
            <person name="Pursley I."/>
            <person name="Horton D.L."/>
            <person name="Alikhan N.F."/>
            <person name="Baker D."/>
            <person name="Gharbi K."/>
            <person name="Hall N."/>
            <person name="Watson M."/>
            <person name="Adriaenssens E.M."/>
            <person name="Foster-Nyarko E."/>
            <person name="Jarju S."/>
            <person name="Secka A."/>
            <person name="Antonio M."/>
            <person name="Oren A."/>
            <person name="Chaudhuri R.R."/>
            <person name="La Ragione R."/>
            <person name="Hildebrand F."/>
            <person name="Pallen M.J."/>
        </authorList>
    </citation>
    <scope>NUCLEOTIDE SEQUENCE</scope>
    <source>
        <strain evidence="9">Gambia15-2214</strain>
    </source>
</reference>
<evidence type="ECO:0000256" key="5">
    <source>
        <dbReference type="ARBA" id="ARBA00022801"/>
    </source>
</evidence>
<proteinExistence type="inferred from homology"/>
<dbReference type="GO" id="GO:0016139">
    <property type="term" value="P:glycoside catabolic process"/>
    <property type="evidence" value="ECO:0007669"/>
    <property type="project" value="TreeGrafter"/>
</dbReference>
<dbReference type="GO" id="GO:0005764">
    <property type="term" value="C:lysosome"/>
    <property type="evidence" value="ECO:0007669"/>
    <property type="project" value="TreeGrafter"/>
</dbReference>
<protein>
    <recommendedName>
        <fullName evidence="3">alpha-L-fucosidase</fullName>
        <ecNumber evidence="3">3.2.1.51</ecNumber>
    </recommendedName>
</protein>
<dbReference type="PANTHER" id="PTHR10030">
    <property type="entry name" value="ALPHA-L-FUCOSIDASE"/>
    <property type="match status" value="1"/>
</dbReference>